<gene>
    <name evidence="2" type="ORF">JMJ77_014809</name>
</gene>
<dbReference type="Proteomes" id="UP000699042">
    <property type="component" value="Unassembled WGS sequence"/>
</dbReference>
<evidence type="ECO:0000313" key="3">
    <source>
        <dbReference type="Proteomes" id="UP000699042"/>
    </source>
</evidence>
<dbReference type="AlphaFoldDB" id="A0A9P7UCA4"/>
<sequence>MLFTDEVSLRLWALLGVESEGWERLLSGGPPRDDVVVGCIMSEILPFDTFNLSKRRHFALRGFWTLWFTGWGGGFFYSCWSTV</sequence>
<feature type="transmembrane region" description="Helical" evidence="1">
    <location>
        <begin position="58"/>
        <end position="77"/>
    </location>
</feature>
<reference evidence="2" key="1">
    <citation type="submission" date="2021-05" db="EMBL/GenBank/DDBJ databases">
        <title>Comparative genomics of three Colletotrichum scovillei strains and genetic complementation revealed genes involved fungal growth and virulence on chili pepper.</title>
        <authorList>
            <person name="Hsieh D.-K."/>
            <person name="Chuang S.-C."/>
            <person name="Chen C.-Y."/>
            <person name="Chao Y.-T."/>
            <person name="Lu M.-Y.J."/>
            <person name="Lee M.-H."/>
            <person name="Shih M.-C."/>
        </authorList>
    </citation>
    <scope>NUCLEOTIDE SEQUENCE</scope>
    <source>
        <strain evidence="2">Coll-153</strain>
    </source>
</reference>
<name>A0A9P7UCA4_9PEZI</name>
<keyword evidence="1" id="KW-0472">Membrane</keyword>
<comment type="caution">
    <text evidence="2">The sequence shown here is derived from an EMBL/GenBank/DDBJ whole genome shotgun (WGS) entry which is preliminary data.</text>
</comment>
<protein>
    <submittedName>
        <fullName evidence="2">Uncharacterized protein</fullName>
    </submittedName>
</protein>
<evidence type="ECO:0000313" key="2">
    <source>
        <dbReference type="EMBL" id="KAG7046582.1"/>
    </source>
</evidence>
<evidence type="ECO:0000256" key="1">
    <source>
        <dbReference type="SAM" id="Phobius"/>
    </source>
</evidence>
<proteinExistence type="predicted"/>
<organism evidence="2 3">
    <name type="scientific">Colletotrichum scovillei</name>
    <dbReference type="NCBI Taxonomy" id="1209932"/>
    <lineage>
        <taxon>Eukaryota</taxon>
        <taxon>Fungi</taxon>
        <taxon>Dikarya</taxon>
        <taxon>Ascomycota</taxon>
        <taxon>Pezizomycotina</taxon>
        <taxon>Sordariomycetes</taxon>
        <taxon>Hypocreomycetidae</taxon>
        <taxon>Glomerellales</taxon>
        <taxon>Glomerellaceae</taxon>
        <taxon>Colletotrichum</taxon>
        <taxon>Colletotrichum acutatum species complex</taxon>
    </lineage>
</organism>
<keyword evidence="1" id="KW-1133">Transmembrane helix</keyword>
<dbReference type="EMBL" id="JAESDN010000008">
    <property type="protein sequence ID" value="KAG7046582.1"/>
    <property type="molecule type" value="Genomic_DNA"/>
</dbReference>
<keyword evidence="3" id="KW-1185">Reference proteome</keyword>
<keyword evidence="1" id="KW-0812">Transmembrane</keyword>
<accession>A0A9P7UCA4</accession>